<feature type="non-terminal residue" evidence="1">
    <location>
        <position position="203"/>
    </location>
</feature>
<gene>
    <name evidence="1" type="ORF">DUNSADRAFT_18703</name>
</gene>
<name>A0ABQ7FZN4_DUNSA</name>
<dbReference type="EMBL" id="MU070421">
    <property type="protein sequence ID" value="KAF5827805.1"/>
    <property type="molecule type" value="Genomic_DNA"/>
</dbReference>
<evidence type="ECO:0000313" key="1">
    <source>
        <dbReference type="EMBL" id="KAF5827805.1"/>
    </source>
</evidence>
<sequence length="203" mass="23050">DVDDGNAELLSALRGEWEALLVDTAARNARKLAALANNREAVNRYINDVLKAYSSTFVRDVIIGRCVKAVTNERLIKAAVGAHTAECDRIRAENAAVADLHTREIEHKRQKEAQFKQAVERWHKQKDNAWAAHERDAAAARALHNENVARMKAEWEAKRTEVETINQTRLKQAEALHLRLVEDVTAINRRLTMEHAAKVEHRK</sequence>
<reference evidence="1" key="1">
    <citation type="submission" date="2017-08" db="EMBL/GenBank/DDBJ databases">
        <authorList>
            <person name="Polle J.E."/>
            <person name="Barry K."/>
            <person name="Cushman J."/>
            <person name="Schmutz J."/>
            <person name="Tran D."/>
            <person name="Hathwaick L.T."/>
            <person name="Yim W.C."/>
            <person name="Jenkins J."/>
            <person name="Mckie-Krisberg Z.M."/>
            <person name="Prochnik S."/>
            <person name="Lindquist E."/>
            <person name="Dockter R.B."/>
            <person name="Adam C."/>
            <person name="Molina H."/>
            <person name="Bunkerborg J."/>
            <person name="Jin E."/>
            <person name="Buchheim M."/>
            <person name="Magnuson J."/>
        </authorList>
    </citation>
    <scope>NUCLEOTIDE SEQUENCE</scope>
    <source>
        <strain evidence="1">CCAP 19/18</strain>
    </source>
</reference>
<organism evidence="1 2">
    <name type="scientific">Dunaliella salina</name>
    <name type="common">Green alga</name>
    <name type="synonym">Protococcus salinus</name>
    <dbReference type="NCBI Taxonomy" id="3046"/>
    <lineage>
        <taxon>Eukaryota</taxon>
        <taxon>Viridiplantae</taxon>
        <taxon>Chlorophyta</taxon>
        <taxon>core chlorophytes</taxon>
        <taxon>Chlorophyceae</taxon>
        <taxon>CS clade</taxon>
        <taxon>Chlamydomonadales</taxon>
        <taxon>Dunaliellaceae</taxon>
        <taxon>Dunaliella</taxon>
    </lineage>
</organism>
<keyword evidence="2" id="KW-1185">Reference proteome</keyword>
<accession>A0ABQ7FZN4</accession>
<feature type="non-terminal residue" evidence="1">
    <location>
        <position position="1"/>
    </location>
</feature>
<proteinExistence type="predicted"/>
<protein>
    <submittedName>
        <fullName evidence="1">Uncharacterized protein</fullName>
    </submittedName>
</protein>
<comment type="caution">
    <text evidence="1">The sequence shown here is derived from an EMBL/GenBank/DDBJ whole genome shotgun (WGS) entry which is preliminary data.</text>
</comment>
<evidence type="ECO:0000313" key="2">
    <source>
        <dbReference type="Proteomes" id="UP000815325"/>
    </source>
</evidence>
<dbReference type="Proteomes" id="UP000815325">
    <property type="component" value="Unassembled WGS sequence"/>
</dbReference>